<comment type="subcellular location">
    <subcellularLocation>
        <location evidence="2">Cell membrane</location>
        <topology evidence="2">Multi-pass membrane protein</topology>
    </subcellularLocation>
</comment>
<dbReference type="Proteomes" id="UP000623172">
    <property type="component" value="Unassembled WGS sequence"/>
</dbReference>
<gene>
    <name evidence="4" type="ORF">H8696_09640</name>
</gene>
<keyword evidence="3" id="KW-1133">Transmembrane helix</keyword>
<evidence type="ECO:0000256" key="3">
    <source>
        <dbReference type="SAM" id="Phobius"/>
    </source>
</evidence>
<proteinExistence type="inferred from homology"/>
<dbReference type="AlphaFoldDB" id="A0A926D771"/>
<feature type="transmembrane region" description="Helical" evidence="3">
    <location>
        <begin position="156"/>
        <end position="176"/>
    </location>
</feature>
<keyword evidence="5" id="KW-1185">Reference proteome</keyword>
<dbReference type="Gene3D" id="1.10.1760.20">
    <property type="match status" value="1"/>
</dbReference>
<organism evidence="4 5">
    <name type="scientific">Gehongia tenuis</name>
    <dbReference type="NCBI Taxonomy" id="2763655"/>
    <lineage>
        <taxon>Bacteria</taxon>
        <taxon>Bacillati</taxon>
        <taxon>Bacillota</taxon>
        <taxon>Clostridia</taxon>
        <taxon>Christensenellales</taxon>
        <taxon>Christensenellaceae</taxon>
        <taxon>Gehongia</taxon>
    </lineage>
</organism>
<sequence>MKKTRLPVRDMTMVALFAALIAIMAQISIPTPFGIPFTMQVFAVLLTAGILGSRLSLWTLAVYVLLGAVGLPVFSQGNAGLRALVGPTGGFIVGFFLAAFLVGWMSRRFEEKGTTPFKRYAALLVPMILGILVIHIFGVVQYSLVMSRPLGEAFGVVSAAFLPLDLVKAALAAWFAQLIRRRLPH</sequence>
<dbReference type="Pfam" id="PF02632">
    <property type="entry name" value="BioY"/>
    <property type="match status" value="1"/>
</dbReference>
<keyword evidence="2" id="KW-1003">Cell membrane</keyword>
<dbReference type="PANTHER" id="PTHR34295">
    <property type="entry name" value="BIOTIN TRANSPORTER BIOY"/>
    <property type="match status" value="1"/>
</dbReference>
<feature type="transmembrane region" description="Helical" evidence="3">
    <location>
        <begin position="81"/>
        <end position="102"/>
    </location>
</feature>
<name>A0A926D771_9FIRM</name>
<dbReference type="PIRSF" id="PIRSF016661">
    <property type="entry name" value="BioY"/>
    <property type="match status" value="1"/>
</dbReference>
<dbReference type="GO" id="GO:0005886">
    <property type="term" value="C:plasma membrane"/>
    <property type="evidence" value="ECO:0007669"/>
    <property type="project" value="UniProtKB-SubCell"/>
</dbReference>
<keyword evidence="3" id="KW-0812">Transmembrane</keyword>
<evidence type="ECO:0000256" key="1">
    <source>
        <dbReference type="ARBA" id="ARBA00010692"/>
    </source>
</evidence>
<keyword evidence="2" id="KW-0813">Transport</keyword>
<comment type="caution">
    <text evidence="4">The sequence shown here is derived from an EMBL/GenBank/DDBJ whole genome shotgun (WGS) entry which is preliminary data.</text>
</comment>
<evidence type="ECO:0000313" key="4">
    <source>
        <dbReference type="EMBL" id="MBC8532109.1"/>
    </source>
</evidence>
<dbReference type="RefSeq" id="WP_249317209.1">
    <property type="nucleotide sequence ID" value="NZ_JACRSR010000004.1"/>
</dbReference>
<dbReference type="PANTHER" id="PTHR34295:SF1">
    <property type="entry name" value="BIOTIN TRANSPORTER BIOY"/>
    <property type="match status" value="1"/>
</dbReference>
<dbReference type="EMBL" id="JACRSR010000004">
    <property type="protein sequence ID" value="MBC8532109.1"/>
    <property type="molecule type" value="Genomic_DNA"/>
</dbReference>
<feature type="transmembrane region" description="Helical" evidence="3">
    <location>
        <begin position="57"/>
        <end position="75"/>
    </location>
</feature>
<accession>A0A926D771</accession>
<comment type="similarity">
    <text evidence="1 2">Belongs to the BioY family.</text>
</comment>
<protein>
    <recommendedName>
        <fullName evidence="2">Biotin transporter</fullName>
    </recommendedName>
</protein>
<dbReference type="GO" id="GO:0015225">
    <property type="term" value="F:biotin transmembrane transporter activity"/>
    <property type="evidence" value="ECO:0007669"/>
    <property type="project" value="UniProtKB-UniRule"/>
</dbReference>
<keyword evidence="2 3" id="KW-0472">Membrane</keyword>
<reference evidence="4" key="1">
    <citation type="submission" date="2020-08" db="EMBL/GenBank/DDBJ databases">
        <title>Genome public.</title>
        <authorList>
            <person name="Liu C."/>
            <person name="Sun Q."/>
        </authorList>
    </citation>
    <scope>NUCLEOTIDE SEQUENCE</scope>
    <source>
        <strain evidence="4">NSJ-53</strain>
    </source>
</reference>
<evidence type="ECO:0000256" key="2">
    <source>
        <dbReference type="PIRNR" id="PIRNR016661"/>
    </source>
</evidence>
<evidence type="ECO:0000313" key="5">
    <source>
        <dbReference type="Proteomes" id="UP000623172"/>
    </source>
</evidence>
<feature type="transmembrane region" description="Helical" evidence="3">
    <location>
        <begin position="123"/>
        <end position="144"/>
    </location>
</feature>
<dbReference type="InterPro" id="IPR003784">
    <property type="entry name" value="BioY"/>
</dbReference>